<name>A0A7Y4JTZ8_9BACT</name>
<dbReference type="Proteomes" id="UP000528460">
    <property type="component" value="Unassembled WGS sequence"/>
</dbReference>
<evidence type="ECO:0000313" key="1">
    <source>
        <dbReference type="EMBL" id="NOK11160.1"/>
    </source>
</evidence>
<gene>
    <name evidence="1" type="ORF">HNS30_19135</name>
</gene>
<organism evidence="1 2">
    <name type="scientific">Corallococcus exercitus</name>
    <dbReference type="NCBI Taxonomy" id="2316736"/>
    <lineage>
        <taxon>Bacteria</taxon>
        <taxon>Pseudomonadati</taxon>
        <taxon>Myxococcota</taxon>
        <taxon>Myxococcia</taxon>
        <taxon>Myxococcales</taxon>
        <taxon>Cystobacterineae</taxon>
        <taxon>Myxococcaceae</taxon>
        <taxon>Corallococcus</taxon>
    </lineage>
</organism>
<sequence>MRFHVRCVWLFVMVMGLALGGFGCAVCTLGAPPSPRSPIAGAASIMSWGKPQQLSAGPSLSWEHTRVVAGPSGSAVAIFAHVTTQNAPHDYTALYASRYAATSDTWTSEQPLQSQPGNVLRSSLAADELGNALTVWLQQTPAGNTFFASRFSAATGQWSRALQLTFPIDDTPTMRLAMSPTGDAVFVWTTLCKTLCKPVEHRVMAMRYAVAGDRWIQPPVPLNSARDTPSLWPAAALDANGSTLVLWQQADARGTQAIHGSWYNADTFQWCGDAILSRTNYGPASTPAIAMDAAGNAIAVWPQHVATLSGQLMQGIDSRRYDRASNTWQPSERIDSHISDYGGMFNPSIVIATNTGDALAGWLYIPHAPPLTGAAEGRVYVAAKDDWDIRPRFDRSVDPNNPRLGGTVLGGFPVLATDPAGDQVAFWSQSDHTAWASYQYAPGNFRAPEPLMSAPGADVRAITGAMDLNGHATAVWIETTADGDTLWVARYQ</sequence>
<protein>
    <recommendedName>
        <fullName evidence="3">Exo-alpha-sialidase</fullName>
    </recommendedName>
</protein>
<dbReference type="PROSITE" id="PS51257">
    <property type="entry name" value="PROKAR_LIPOPROTEIN"/>
    <property type="match status" value="1"/>
</dbReference>
<dbReference type="AlphaFoldDB" id="A0A7Y4JTZ8"/>
<reference evidence="1 2" key="1">
    <citation type="submission" date="2020-05" db="EMBL/GenBank/DDBJ databases">
        <authorList>
            <person name="Whitworth D."/>
        </authorList>
    </citation>
    <scope>NUCLEOTIDE SEQUENCE [LARGE SCALE GENOMIC DNA]</scope>
    <source>
        <strain evidence="1 2">CA046A</strain>
    </source>
</reference>
<dbReference type="EMBL" id="JABFJW010000142">
    <property type="protein sequence ID" value="NOK11160.1"/>
    <property type="molecule type" value="Genomic_DNA"/>
</dbReference>
<proteinExistence type="predicted"/>
<comment type="caution">
    <text evidence="1">The sequence shown here is derived from an EMBL/GenBank/DDBJ whole genome shotgun (WGS) entry which is preliminary data.</text>
</comment>
<accession>A0A7Y4JTZ8</accession>
<dbReference type="RefSeq" id="WP_171416324.1">
    <property type="nucleotide sequence ID" value="NZ_JABFJW010000142.1"/>
</dbReference>
<evidence type="ECO:0008006" key="3">
    <source>
        <dbReference type="Google" id="ProtNLM"/>
    </source>
</evidence>
<evidence type="ECO:0000313" key="2">
    <source>
        <dbReference type="Proteomes" id="UP000528460"/>
    </source>
</evidence>